<comment type="caution">
    <text evidence="1">The sequence shown here is derived from an EMBL/GenBank/DDBJ whole genome shotgun (WGS) entry which is preliminary data.</text>
</comment>
<dbReference type="AlphaFoldDB" id="A0A7C2ZJ68"/>
<reference evidence="1" key="1">
    <citation type="journal article" date="2020" name="mSystems">
        <title>Genome- and Community-Level Interaction Insights into Carbon Utilization and Element Cycling Functions of Hydrothermarchaeota in Hydrothermal Sediment.</title>
        <authorList>
            <person name="Zhou Z."/>
            <person name="Liu Y."/>
            <person name="Xu W."/>
            <person name="Pan J."/>
            <person name="Luo Z.H."/>
            <person name="Li M."/>
        </authorList>
    </citation>
    <scope>NUCLEOTIDE SEQUENCE [LARGE SCALE GENOMIC DNA]</scope>
    <source>
        <strain evidence="1">SpSt-132</strain>
    </source>
</reference>
<name>A0A7C2ZJ68_9AQUI</name>
<sequence length="257" mass="29974">MGFLLYYSLPFTFVRYINYSIPNPAPTPTQKECAYVINPKTVYNSPLGNPRKLEKILKDKSLYVYESKEYVKGYKDLGPLKWLAYMSFEYIPKTLVFEKPKDPYTLMDQRACTPIASDMPIVLSLWNIDFPSYSFILGDRKNLLYEDSCQEPKGSAFVPYVGNGKVRAYVYSNRGFAFPGESFKTPAVLSVDFFEKRALVFLLKDGKVYKVYNQRSIRESLTEKGLYQVYAYTYHYNLWSFYFGLRFLFCTPAFQAM</sequence>
<gene>
    <name evidence="1" type="ORF">ENO47_06365</name>
</gene>
<organism evidence="1">
    <name type="scientific">Hydrogenobacter sp</name>
    <dbReference type="NCBI Taxonomy" id="2152829"/>
    <lineage>
        <taxon>Bacteria</taxon>
        <taxon>Pseudomonadati</taxon>
        <taxon>Aquificota</taxon>
        <taxon>Aquificia</taxon>
        <taxon>Aquificales</taxon>
        <taxon>Aquificaceae</taxon>
        <taxon>Hydrogenobacter</taxon>
    </lineage>
</organism>
<accession>A0A7C2ZJ68</accession>
<dbReference type="EMBL" id="DSFP01000055">
    <property type="protein sequence ID" value="HEW46272.1"/>
    <property type="molecule type" value="Genomic_DNA"/>
</dbReference>
<protein>
    <submittedName>
        <fullName evidence="1">Uncharacterized protein</fullName>
    </submittedName>
</protein>
<evidence type="ECO:0000313" key="1">
    <source>
        <dbReference type="EMBL" id="HEW46272.1"/>
    </source>
</evidence>
<proteinExistence type="predicted"/>